<dbReference type="Pfam" id="PF00583">
    <property type="entry name" value="Acetyltransf_1"/>
    <property type="match status" value="1"/>
</dbReference>
<keyword evidence="2" id="KW-0012">Acyltransferase</keyword>
<dbReference type="PROSITE" id="PS51186">
    <property type="entry name" value="GNAT"/>
    <property type="match status" value="1"/>
</dbReference>
<evidence type="ECO:0000256" key="2">
    <source>
        <dbReference type="ARBA" id="ARBA00023315"/>
    </source>
</evidence>
<accession>A0A1M4YAC0</accession>
<dbReference type="AlphaFoldDB" id="A0A1M4YAC0"/>
<proteinExistence type="predicted"/>
<evidence type="ECO:0000313" key="5">
    <source>
        <dbReference type="Proteomes" id="UP000184517"/>
    </source>
</evidence>
<dbReference type="SUPFAM" id="SSF55729">
    <property type="entry name" value="Acyl-CoA N-acyltransferases (Nat)"/>
    <property type="match status" value="1"/>
</dbReference>
<organism evidence="4 5">
    <name type="scientific">Marinomonas polaris DSM 16579</name>
    <dbReference type="NCBI Taxonomy" id="1122206"/>
    <lineage>
        <taxon>Bacteria</taxon>
        <taxon>Pseudomonadati</taxon>
        <taxon>Pseudomonadota</taxon>
        <taxon>Gammaproteobacteria</taxon>
        <taxon>Oceanospirillales</taxon>
        <taxon>Oceanospirillaceae</taxon>
        <taxon>Marinomonas</taxon>
    </lineage>
</organism>
<name>A0A1M4YAC0_9GAMM</name>
<sequence length="170" mass="19538">MSVQIRPAVIEDLPALTDLYNHYIVNTVTTFDIEPYTLEGRAVWFSQFAPTGRYRLLVAEQDGEILGYACSGQFKPKRAYETSVEVSIYLKPNTKGRGLGTALYLELFEQLETEDIHRAYAGITLPNEASRIIHEKFGFESVGVYLEVGRKFGQYWDVEWFEKEIHRSCI</sequence>
<dbReference type="GO" id="GO:0016747">
    <property type="term" value="F:acyltransferase activity, transferring groups other than amino-acyl groups"/>
    <property type="evidence" value="ECO:0007669"/>
    <property type="project" value="InterPro"/>
</dbReference>
<dbReference type="PANTHER" id="PTHR43072">
    <property type="entry name" value="N-ACETYLTRANSFERASE"/>
    <property type="match status" value="1"/>
</dbReference>
<feature type="domain" description="N-acetyltransferase" evidence="3">
    <location>
        <begin position="3"/>
        <end position="162"/>
    </location>
</feature>
<evidence type="ECO:0000256" key="1">
    <source>
        <dbReference type="ARBA" id="ARBA00022679"/>
    </source>
</evidence>
<keyword evidence="5" id="KW-1185">Reference proteome</keyword>
<gene>
    <name evidence="4" type="ORF">SAMN02745753_01165</name>
</gene>
<keyword evidence="1 4" id="KW-0808">Transferase</keyword>
<dbReference type="OrthoDB" id="5459937at2"/>
<dbReference type="InterPro" id="IPR016181">
    <property type="entry name" value="Acyl_CoA_acyltransferase"/>
</dbReference>
<dbReference type="CDD" id="cd04301">
    <property type="entry name" value="NAT_SF"/>
    <property type="match status" value="1"/>
</dbReference>
<dbReference type="Gene3D" id="3.40.630.30">
    <property type="match status" value="1"/>
</dbReference>
<evidence type="ECO:0000313" key="4">
    <source>
        <dbReference type="EMBL" id="SHF02546.1"/>
    </source>
</evidence>
<dbReference type="STRING" id="1122206.SAMN02745753_01165"/>
<dbReference type="EMBL" id="FQVF01000005">
    <property type="protein sequence ID" value="SHF02546.1"/>
    <property type="molecule type" value="Genomic_DNA"/>
</dbReference>
<protein>
    <submittedName>
        <fullName evidence="4">Phosphinothricin acetyltransferase</fullName>
    </submittedName>
</protein>
<dbReference type="PANTHER" id="PTHR43072:SF23">
    <property type="entry name" value="UPF0039 PROTEIN C11D3.02C"/>
    <property type="match status" value="1"/>
</dbReference>
<dbReference type="InterPro" id="IPR000182">
    <property type="entry name" value="GNAT_dom"/>
</dbReference>
<dbReference type="RefSeq" id="WP_072838793.1">
    <property type="nucleotide sequence ID" value="NZ_FQVF01000005.1"/>
</dbReference>
<dbReference type="Proteomes" id="UP000184517">
    <property type="component" value="Unassembled WGS sequence"/>
</dbReference>
<evidence type="ECO:0000259" key="3">
    <source>
        <dbReference type="PROSITE" id="PS51186"/>
    </source>
</evidence>
<reference evidence="5" key="1">
    <citation type="submission" date="2016-11" db="EMBL/GenBank/DDBJ databases">
        <authorList>
            <person name="Varghese N."/>
            <person name="Submissions S."/>
        </authorList>
    </citation>
    <scope>NUCLEOTIDE SEQUENCE [LARGE SCALE GENOMIC DNA]</scope>
    <source>
        <strain evidence="5">DSM 16579</strain>
    </source>
</reference>